<name>U1FBV3_TRESO</name>
<dbReference type="EMBL" id="AVQI01000050">
    <property type="protein sequence ID" value="ERK02625.1"/>
    <property type="molecule type" value="Genomic_DNA"/>
</dbReference>
<comment type="caution">
    <text evidence="3">The sequence shown here is derived from an EMBL/GenBank/DDBJ whole genome shotgun (WGS) entry which is preliminary data.</text>
</comment>
<dbReference type="Proteomes" id="UP000016646">
    <property type="component" value="Unassembled WGS sequence"/>
</dbReference>
<dbReference type="OrthoDB" id="366418at2"/>
<evidence type="ECO:0000313" key="4">
    <source>
        <dbReference type="EMBL" id="ERK02625.1"/>
    </source>
</evidence>
<dbReference type="EMBL" id="AUZJ01000009">
    <property type="protein sequence ID" value="ERF61637.1"/>
    <property type="molecule type" value="Genomic_DNA"/>
</dbReference>
<reference evidence="5 6" key="1">
    <citation type="submission" date="2013-08" db="EMBL/GenBank/DDBJ databases">
        <authorList>
            <person name="Durkin A.S."/>
            <person name="Haft D.R."/>
            <person name="McCorrison J."/>
            <person name="Torralba M."/>
            <person name="Gillis M."/>
            <person name="Haft D.H."/>
            <person name="Methe B."/>
            <person name="Sutton G."/>
            <person name="Nelson K.E."/>
        </authorList>
    </citation>
    <scope>NUCLEOTIDE SEQUENCE [LARGE SCALE GENOMIC DNA]</scope>
    <source>
        <strain evidence="4 6">ATCC 35536</strain>
        <strain evidence="3 5">VPI DR56BR1116</strain>
    </source>
</reference>
<dbReference type="NCBIfam" id="NF033751">
    <property type="entry name" value="pallilysin_like"/>
    <property type="match status" value="1"/>
</dbReference>
<gene>
    <name evidence="4" type="ORF">HMPREF0860_0114</name>
    <name evidence="3" type="ORF">HMPREF1325_2361</name>
</gene>
<evidence type="ECO:0000313" key="6">
    <source>
        <dbReference type="Proteomes" id="UP000016646"/>
    </source>
</evidence>
<dbReference type="Proteomes" id="UP000016412">
    <property type="component" value="Unassembled WGS sequence"/>
</dbReference>
<dbReference type="STRING" id="1125725.HMPREF1325_2361"/>
<proteinExistence type="predicted"/>
<dbReference type="PATRIC" id="fig|1125725.3.peg.428"/>
<feature type="transmembrane region" description="Helical" evidence="1">
    <location>
        <begin position="20"/>
        <end position="45"/>
    </location>
</feature>
<dbReference type="AlphaFoldDB" id="U1FBV3"/>
<keyword evidence="6" id="KW-1185">Reference proteome</keyword>
<evidence type="ECO:0000313" key="3">
    <source>
        <dbReference type="EMBL" id="ERF61637.1"/>
    </source>
</evidence>
<dbReference type="InterPro" id="IPR041037">
    <property type="entry name" value="Pallilysin"/>
</dbReference>
<feature type="domain" description="Pallilysin beta barrel" evidence="2">
    <location>
        <begin position="277"/>
        <end position="394"/>
    </location>
</feature>
<dbReference type="eggNOG" id="ENOG5034196">
    <property type="taxonomic scope" value="Bacteria"/>
</dbReference>
<keyword evidence="1" id="KW-0812">Transmembrane</keyword>
<evidence type="ECO:0000259" key="2">
    <source>
        <dbReference type="Pfam" id="PF18663"/>
    </source>
</evidence>
<keyword evidence="1" id="KW-0472">Membrane</keyword>
<evidence type="ECO:0000256" key="1">
    <source>
        <dbReference type="SAM" id="Phobius"/>
    </source>
</evidence>
<sequence>MASKPAPSARRGAKSKNGKLNKAIPVLFIIASFVIAFLFVARIFIGQESERLPRARIVTPVAPGEAENQSSGDALSADNEAMTSFVPLSLNETLISTLSIDLNNDMKEDQVVAVRKEGVPYLVLIVGIYNAERNAYVRTTEITTDISRTRTFSYTGIDMLGEHQNALVYQGVKDDGTSVLAIYMMRKERNKSELVQIGDFESDGTIFIQQDDRSISYELSQSRGASFPVWVYSSAKDSGGGENANLSQIQTEYRWNEREQRYTETRQVRVTGSRIAARELARIQDGTVETFADFLDGLWYKMSSSQDGIRYLFFDHAQKEVIFLYENTEEVYAWEDSNLRRSGIYITTTNKSITNMQRRCDISLAGIDEVRIHIIDDVRMIIKENNLWDGSYRKMTALASFAPETRQKNEYETIFEKWPEWKTDNGLVIKFGKTTYTVSGDNAYDEGIYVAGAVAGKHVVQFRSSLNSPLLSSAYEMRFKSVTIPASSRRAAEVQTDYHTLSLDPVRIAPDACYPAEGRTFTLTREAG</sequence>
<accession>U1FBV3</accession>
<organism evidence="3 5">
    <name type="scientific">Treponema socranskii subsp. socranskii VPI DR56BR1116 = ATCC 35536</name>
    <dbReference type="NCBI Taxonomy" id="1125725"/>
    <lineage>
        <taxon>Bacteria</taxon>
        <taxon>Pseudomonadati</taxon>
        <taxon>Spirochaetota</taxon>
        <taxon>Spirochaetia</taxon>
        <taxon>Spirochaetales</taxon>
        <taxon>Treponemataceae</taxon>
        <taxon>Treponema</taxon>
    </lineage>
</organism>
<dbReference type="RefSeq" id="WP_021329513.1">
    <property type="nucleotide sequence ID" value="NZ_AUZJ01000009.1"/>
</dbReference>
<evidence type="ECO:0000313" key="5">
    <source>
        <dbReference type="Proteomes" id="UP000016412"/>
    </source>
</evidence>
<keyword evidence="1" id="KW-1133">Transmembrane helix</keyword>
<dbReference type="Pfam" id="PF18663">
    <property type="entry name" value="Pallilysin"/>
    <property type="match status" value="1"/>
</dbReference>
<protein>
    <recommendedName>
        <fullName evidence="2">Pallilysin beta barrel domain-containing protein</fullName>
    </recommendedName>
</protein>